<keyword evidence="3" id="KW-1185">Reference proteome</keyword>
<comment type="caution">
    <text evidence="2">The sequence shown here is derived from an EMBL/GenBank/DDBJ whole genome shotgun (WGS) entry which is preliminary data.</text>
</comment>
<evidence type="ECO:0000313" key="2">
    <source>
        <dbReference type="EMBL" id="TDZ46954.1"/>
    </source>
</evidence>
<dbReference type="AlphaFoldDB" id="A0A4R8QTX6"/>
<evidence type="ECO:0000256" key="1">
    <source>
        <dbReference type="SAM" id="MobiDB-lite"/>
    </source>
</evidence>
<feature type="region of interest" description="Disordered" evidence="1">
    <location>
        <begin position="55"/>
        <end position="96"/>
    </location>
</feature>
<proteinExistence type="predicted"/>
<dbReference type="Proteomes" id="UP000295703">
    <property type="component" value="Unassembled WGS sequence"/>
</dbReference>
<reference evidence="2 3" key="1">
    <citation type="submission" date="2018-12" db="EMBL/GenBank/DDBJ databases">
        <title>Genome sequence and assembly of Colletotrichum trifolii.</title>
        <authorList>
            <person name="Gan P."/>
            <person name="Shirasu K."/>
        </authorList>
    </citation>
    <scope>NUCLEOTIDE SEQUENCE [LARGE SCALE GENOMIC DNA]</scope>
    <source>
        <strain evidence="2 3">543-2</strain>
    </source>
</reference>
<sequence length="112" mass="12003">MSASARFINMAVVHSPTARVSNTVWSTPRFIKTAPTSTAPSPIVLMSITGILTNPKDVPRPVERSTEKDGREVTKGVDSRGGGKDGKSTITGITRKQAAAFGRLAHQRELED</sequence>
<organism evidence="2 3">
    <name type="scientific">Colletotrichum trifolii</name>
    <dbReference type="NCBI Taxonomy" id="5466"/>
    <lineage>
        <taxon>Eukaryota</taxon>
        <taxon>Fungi</taxon>
        <taxon>Dikarya</taxon>
        <taxon>Ascomycota</taxon>
        <taxon>Pezizomycotina</taxon>
        <taxon>Sordariomycetes</taxon>
        <taxon>Hypocreomycetidae</taxon>
        <taxon>Glomerellales</taxon>
        <taxon>Glomerellaceae</taxon>
        <taxon>Colletotrichum</taxon>
        <taxon>Colletotrichum orbiculare species complex</taxon>
    </lineage>
</organism>
<feature type="compositionally biased region" description="Basic and acidic residues" evidence="1">
    <location>
        <begin position="57"/>
        <end position="87"/>
    </location>
</feature>
<gene>
    <name evidence="2" type="ORF">CTRI78_v008793</name>
</gene>
<name>A0A4R8QTX6_COLTR</name>
<dbReference type="EMBL" id="RYZW01000110">
    <property type="protein sequence ID" value="TDZ46954.1"/>
    <property type="molecule type" value="Genomic_DNA"/>
</dbReference>
<protein>
    <submittedName>
        <fullName evidence="2">Uncharacterized protein</fullName>
    </submittedName>
</protein>
<evidence type="ECO:0000313" key="3">
    <source>
        <dbReference type="Proteomes" id="UP000295703"/>
    </source>
</evidence>
<accession>A0A4R8QTX6</accession>